<dbReference type="SUPFAM" id="SSF51445">
    <property type="entry name" value="(Trans)glycosidases"/>
    <property type="match status" value="1"/>
</dbReference>
<dbReference type="GO" id="GO:1901135">
    <property type="term" value="P:carbohydrate derivative metabolic process"/>
    <property type="evidence" value="ECO:0007669"/>
    <property type="project" value="UniProtKB-ARBA"/>
</dbReference>
<keyword evidence="2 3" id="KW-0326">Glycosidase</keyword>
<protein>
    <recommendedName>
        <fullName evidence="4">GH84 domain-containing protein</fullName>
    </recommendedName>
</protein>
<comment type="similarity">
    <text evidence="3">Belongs to the glycosyl hydrolase 84 family.</text>
</comment>
<name>A0A4V2MB93_9ACTN</name>
<dbReference type="Proteomes" id="UP000291144">
    <property type="component" value="Unassembled WGS sequence"/>
</dbReference>
<dbReference type="InterPro" id="IPR011496">
    <property type="entry name" value="O-GlcNAcase_cat"/>
</dbReference>
<sequence length="483" mass="51506">MPSTPGRALCTRSARRTWCGCRSGDRRPVSVVAIEDRVVLECFYGPLWTPADRAAVVRRAHSHGATGYVYGPAADGRTGADWREPYGDDAGHLAELLALTRELGMTATWRVSPGAPLCRDRAISLADRDELALLLDRVTAMTRLGFDRVIVAFDDIDAQLDPVTRAMYGADPHPMAAAQAVVINAIHDGLANLGTELLVCPTHYWGVESSRYRLRLGELLHPELIACWTGPTVVSPTVSAAQARTVAEQLQRRVWLWDNYPVNDWDGTDLAFSSATTPRRLPLAPLRGRDPRLADVLVGYGANAALQAHAGLPGLCTAMEWACDPQGYDPDRAFVQALEETGQVDALEALAGLAGPSVLTDDPGRLAVACWAALRSPDPAELVALHNLLDQSAAAIEALSGPIASELRPWADALRIVLPAASAAARVLTATRAGRLAANADITMVRDAIRSWPRLSIAGGALFALADHTLGTAGAGTPTWPDG</sequence>
<reference evidence="5 6" key="1">
    <citation type="submission" date="2019-02" db="EMBL/GenBank/DDBJ databases">
        <title>Kribbella capetownensis sp. nov. and Kribbella speibonae sp. nov., isolated from soil.</title>
        <authorList>
            <person name="Curtis S.M."/>
            <person name="Norton I."/>
            <person name="Everest G.J."/>
            <person name="Meyers P.R."/>
        </authorList>
    </citation>
    <scope>NUCLEOTIDE SEQUENCE [LARGE SCALE GENOMIC DNA]</scope>
    <source>
        <strain evidence="5 6">NRRL B-24813</strain>
    </source>
</reference>
<dbReference type="OrthoDB" id="9760892at2"/>
<accession>A0A4V2MB93</accession>
<evidence type="ECO:0000256" key="3">
    <source>
        <dbReference type="PROSITE-ProRule" id="PRU01353"/>
    </source>
</evidence>
<evidence type="ECO:0000313" key="5">
    <source>
        <dbReference type="EMBL" id="TCC62262.1"/>
    </source>
</evidence>
<dbReference type="Pfam" id="PF07555">
    <property type="entry name" value="NAGidase"/>
    <property type="match status" value="1"/>
</dbReference>
<dbReference type="PANTHER" id="PTHR13170">
    <property type="entry name" value="O-GLCNACASE"/>
    <property type="match status" value="1"/>
</dbReference>
<keyword evidence="1 3" id="KW-0378">Hydrolase</keyword>
<evidence type="ECO:0000256" key="2">
    <source>
        <dbReference type="ARBA" id="ARBA00023295"/>
    </source>
</evidence>
<keyword evidence="6" id="KW-1185">Reference proteome</keyword>
<dbReference type="EMBL" id="SJKB01000004">
    <property type="protein sequence ID" value="TCC62262.1"/>
    <property type="molecule type" value="Genomic_DNA"/>
</dbReference>
<proteinExistence type="inferred from homology"/>
<dbReference type="PROSITE" id="PS52009">
    <property type="entry name" value="GH84"/>
    <property type="match status" value="1"/>
</dbReference>
<dbReference type="InterPro" id="IPR017853">
    <property type="entry name" value="GH"/>
</dbReference>
<comment type="caution">
    <text evidence="5">The sequence shown here is derived from an EMBL/GenBank/DDBJ whole genome shotgun (WGS) entry which is preliminary data.</text>
</comment>
<dbReference type="AlphaFoldDB" id="A0A4V2MB93"/>
<dbReference type="InterPro" id="IPR051822">
    <property type="entry name" value="Glycosyl_Hydrolase_84"/>
</dbReference>
<gene>
    <name evidence="5" type="ORF">E0H73_16290</name>
</gene>
<evidence type="ECO:0000259" key="4">
    <source>
        <dbReference type="PROSITE" id="PS52009"/>
    </source>
</evidence>
<dbReference type="PANTHER" id="PTHR13170:SF16">
    <property type="entry name" value="PROTEIN O-GLCNACASE"/>
    <property type="match status" value="1"/>
</dbReference>
<feature type="active site" description="Proton donor" evidence="3">
    <location>
        <position position="155"/>
    </location>
</feature>
<feature type="domain" description="GH84" evidence="4">
    <location>
        <begin position="35"/>
        <end position="326"/>
    </location>
</feature>
<organism evidence="5 6">
    <name type="scientific">Kribbella pittospori</name>
    <dbReference type="NCBI Taxonomy" id="722689"/>
    <lineage>
        <taxon>Bacteria</taxon>
        <taxon>Bacillati</taxon>
        <taxon>Actinomycetota</taxon>
        <taxon>Actinomycetes</taxon>
        <taxon>Propionibacteriales</taxon>
        <taxon>Kribbellaceae</taxon>
        <taxon>Kribbella</taxon>
    </lineage>
</organism>
<dbReference type="GO" id="GO:0015929">
    <property type="term" value="F:hexosaminidase activity"/>
    <property type="evidence" value="ECO:0007669"/>
    <property type="project" value="UniProtKB-ARBA"/>
</dbReference>
<dbReference type="Gene3D" id="3.20.20.80">
    <property type="entry name" value="Glycosidases"/>
    <property type="match status" value="1"/>
</dbReference>
<evidence type="ECO:0000313" key="6">
    <source>
        <dbReference type="Proteomes" id="UP000291144"/>
    </source>
</evidence>
<evidence type="ECO:0000256" key="1">
    <source>
        <dbReference type="ARBA" id="ARBA00022801"/>
    </source>
</evidence>